<feature type="transmembrane region" description="Helical" evidence="14">
    <location>
        <begin position="72"/>
        <end position="92"/>
    </location>
</feature>
<comment type="pathway">
    <text evidence="2">Protein modification; protein glycosylation.</text>
</comment>
<keyword evidence="9" id="KW-0256">Endoplasmic reticulum</keyword>
<evidence type="ECO:0000256" key="10">
    <source>
        <dbReference type="ARBA" id="ARBA00022989"/>
    </source>
</evidence>
<dbReference type="Proteomes" id="UP001249851">
    <property type="component" value="Unassembled WGS sequence"/>
</dbReference>
<dbReference type="GO" id="GO:0006488">
    <property type="term" value="P:dolichol-linked oligosaccharide biosynthetic process"/>
    <property type="evidence" value="ECO:0007669"/>
    <property type="project" value="InterPro"/>
</dbReference>
<evidence type="ECO:0000313" key="16">
    <source>
        <dbReference type="Proteomes" id="UP001249851"/>
    </source>
</evidence>
<evidence type="ECO:0000256" key="9">
    <source>
        <dbReference type="ARBA" id="ARBA00022824"/>
    </source>
</evidence>
<sequence length="493" mass="57238">TGDENSHHAILSQIKMATFPFFSLCSSLLAVSLGIFIQFNAKQPKPYMDEIFHIPQAQKYCHYKFQEWDPKITTLPGMYVLSFMGLRVLSFFHGEEVQVLCSTLFLRLTNVLFLLGNACLLRQLLLRLHCSSYRKKDQVDKEEETKQFDELVTKCSITALVLVTFPVIYFFTFLYYTDTSSVFFVLLMYYLSLHGNHLTAALAGIVAIAVRQTNVIWVIFTAGVTALHTLQQNVGQASSGNSLGLLAELKKFCGGFVKHFLKLFKCLWPYGIVIVMFILFVMWNGGIVVGDRSQHKACLNFPQLFYLLLFTLSFSSPLLLFPSDIVDYLKSSKPVKKIYNLLGVVIIAIFIVLLVNKFTYIHEYLLADNRHYPFYVWRKLYARHWSVKYALIPLYMFAGFCIHHKLSAKQHCLWILMFYSCVALVTVPQKLLEFRYFIIPYLFFRLNIPLASYVRLVLEFLLYASVNAVTIHLFLNKPFQWKHNPEEVQRFMW</sequence>
<feature type="transmembrane region" description="Helical" evidence="14">
    <location>
        <begin position="381"/>
        <end position="401"/>
    </location>
</feature>
<keyword evidence="6" id="KW-0328">Glycosyltransferase</keyword>
<feature type="transmembrane region" description="Helical" evidence="14">
    <location>
        <begin position="413"/>
        <end position="432"/>
    </location>
</feature>
<organism evidence="15 16">
    <name type="scientific">Acropora cervicornis</name>
    <name type="common">Staghorn coral</name>
    <dbReference type="NCBI Taxonomy" id="6130"/>
    <lineage>
        <taxon>Eukaryota</taxon>
        <taxon>Metazoa</taxon>
        <taxon>Cnidaria</taxon>
        <taxon>Anthozoa</taxon>
        <taxon>Hexacorallia</taxon>
        <taxon>Scleractinia</taxon>
        <taxon>Astrocoeniina</taxon>
        <taxon>Acroporidae</taxon>
        <taxon>Acropora</taxon>
    </lineage>
</organism>
<feature type="transmembrane region" description="Helical" evidence="14">
    <location>
        <begin position="20"/>
        <end position="39"/>
    </location>
</feature>
<dbReference type="GO" id="GO:0005789">
    <property type="term" value="C:endoplasmic reticulum membrane"/>
    <property type="evidence" value="ECO:0007669"/>
    <property type="project" value="UniProtKB-SubCell"/>
</dbReference>
<evidence type="ECO:0000256" key="2">
    <source>
        <dbReference type="ARBA" id="ARBA00004922"/>
    </source>
</evidence>
<reference evidence="15" key="2">
    <citation type="journal article" date="2023" name="Science">
        <title>Genomic signatures of disease resistance in endangered staghorn corals.</title>
        <authorList>
            <person name="Vollmer S.V."/>
            <person name="Selwyn J.D."/>
            <person name="Despard B.A."/>
            <person name="Roesel C.L."/>
        </authorList>
    </citation>
    <scope>NUCLEOTIDE SEQUENCE</scope>
    <source>
        <strain evidence="15">K2</strain>
    </source>
</reference>
<evidence type="ECO:0000256" key="13">
    <source>
        <dbReference type="ARBA" id="ARBA00048064"/>
    </source>
</evidence>
<feature type="transmembrane region" description="Helical" evidence="14">
    <location>
        <begin position="155"/>
        <end position="176"/>
    </location>
</feature>
<comment type="function">
    <text evidence="12">Dol-P-Glc:Glc(2)Man(9)GlcNAc(2)-PP-Dol alpha-1,2-glucosyltransferase that operates in the biosynthetic pathway of dolichol-linked oligosaccharides, the glycan precursors employed in protein asparagine (N)-glycosylation. The assembly of dolichol-linked oligosaccharides begins on the cytosolic side of the endoplasmic reticulum membrane and finishes in its lumen. The sequential addition of sugars to dolichol pyrophosphate produces dolichol-linked oligosaccharides containing fourteen sugars, including two GlcNAcs, nine mannoses and three glucoses. Once assembled, the oligosaccharide is transferred from the lipid to nascent proteins by oligosaccharyltransferases. In the lumen of the endoplasmic reticulum, adds the third and last glucose residue from dolichyl phosphate glucose (Dol-P-Glc) onto the lipid-linked oligosaccharide intermediate Glc(2)Man(9)GlcNAc(2)-PP-Dol to produce Glc(3)Man(9)GlcNAc(2)-PP-Dol.</text>
</comment>
<feature type="non-terminal residue" evidence="15">
    <location>
        <position position="1"/>
    </location>
</feature>
<evidence type="ECO:0000256" key="7">
    <source>
        <dbReference type="ARBA" id="ARBA00022679"/>
    </source>
</evidence>
<comment type="subcellular location">
    <subcellularLocation>
        <location evidence="1">Endoplasmic reticulum membrane</location>
        <topology evidence="1">Multi-pass membrane protein</topology>
    </subcellularLocation>
</comment>
<keyword evidence="11 14" id="KW-0472">Membrane</keyword>
<evidence type="ECO:0000256" key="11">
    <source>
        <dbReference type="ARBA" id="ARBA00023136"/>
    </source>
</evidence>
<evidence type="ECO:0000256" key="14">
    <source>
        <dbReference type="SAM" id="Phobius"/>
    </source>
</evidence>
<dbReference type="EMBL" id="JARQWQ010000006">
    <property type="protein sequence ID" value="KAK2571149.1"/>
    <property type="molecule type" value="Genomic_DNA"/>
</dbReference>
<keyword evidence="16" id="KW-1185">Reference proteome</keyword>
<evidence type="ECO:0000313" key="15">
    <source>
        <dbReference type="EMBL" id="KAK2571149.1"/>
    </source>
</evidence>
<keyword evidence="8 14" id="KW-0812">Transmembrane</keyword>
<feature type="transmembrane region" description="Helical" evidence="14">
    <location>
        <begin position="304"/>
        <end position="326"/>
    </location>
</feature>
<evidence type="ECO:0000256" key="12">
    <source>
        <dbReference type="ARBA" id="ARBA00044727"/>
    </source>
</evidence>
<dbReference type="GO" id="GO:0106073">
    <property type="term" value="F:dolichyl pyrophosphate Glc2Man9GlcNAc2 alpha-1,2-glucosyltransferase activity"/>
    <property type="evidence" value="ECO:0007669"/>
    <property type="project" value="UniProtKB-EC"/>
</dbReference>
<reference evidence="15" key="1">
    <citation type="journal article" date="2023" name="G3 (Bethesda)">
        <title>Whole genome assembly and annotation of the endangered Caribbean coral Acropora cervicornis.</title>
        <authorList>
            <person name="Selwyn J.D."/>
            <person name="Vollmer S.V."/>
        </authorList>
    </citation>
    <scope>NUCLEOTIDE SEQUENCE</scope>
    <source>
        <strain evidence="15">K2</strain>
    </source>
</reference>
<dbReference type="AlphaFoldDB" id="A0AAD9R126"/>
<feature type="transmembrane region" description="Helical" evidence="14">
    <location>
        <begin position="182"/>
        <end position="210"/>
    </location>
</feature>
<feature type="transmembrane region" description="Helical" evidence="14">
    <location>
        <begin position="104"/>
        <end position="125"/>
    </location>
</feature>
<comment type="caution">
    <text evidence="15">The sequence shown here is derived from an EMBL/GenBank/DDBJ whole genome shotgun (WGS) entry which is preliminary data.</text>
</comment>
<dbReference type="InterPro" id="IPR016900">
    <property type="entry name" value="Alg10"/>
</dbReference>
<feature type="transmembrane region" description="Helical" evidence="14">
    <location>
        <begin position="267"/>
        <end position="284"/>
    </location>
</feature>
<keyword evidence="7" id="KW-0808">Transferase</keyword>
<comment type="similarity">
    <text evidence="3">Belongs to the ALG10 glucosyltransferase family.</text>
</comment>
<evidence type="ECO:0000256" key="1">
    <source>
        <dbReference type="ARBA" id="ARBA00004477"/>
    </source>
</evidence>
<dbReference type="Pfam" id="PF04922">
    <property type="entry name" value="DIE2_ALG10"/>
    <property type="match status" value="1"/>
</dbReference>
<dbReference type="EC" id="2.4.1.256" evidence="4"/>
<feature type="transmembrane region" description="Helical" evidence="14">
    <location>
        <begin position="452"/>
        <end position="475"/>
    </location>
</feature>
<gene>
    <name evidence="15" type="ORF">P5673_003710</name>
</gene>
<protein>
    <recommendedName>
        <fullName evidence="5">Dol-P-Glc:Glc(2)Man(9)GlcNAc(2)-PP-Dol alpha-1,2-glucosyltransferase</fullName>
        <ecNumber evidence="4">2.4.1.256</ecNumber>
    </recommendedName>
</protein>
<evidence type="ECO:0000256" key="6">
    <source>
        <dbReference type="ARBA" id="ARBA00022676"/>
    </source>
</evidence>
<dbReference type="PIRSF" id="PIRSF028810">
    <property type="entry name" value="Alpha1_2_glucosyltferase_Alg10"/>
    <property type="match status" value="1"/>
</dbReference>
<evidence type="ECO:0000256" key="4">
    <source>
        <dbReference type="ARBA" id="ARBA00011967"/>
    </source>
</evidence>
<evidence type="ECO:0000256" key="8">
    <source>
        <dbReference type="ARBA" id="ARBA00022692"/>
    </source>
</evidence>
<evidence type="ECO:0000256" key="5">
    <source>
        <dbReference type="ARBA" id="ARBA00018512"/>
    </source>
</evidence>
<comment type="catalytic activity">
    <reaction evidence="13">
        <text>an alpha-D-Glc-(1-&gt;3)-alpha-D-Glc-(1-&gt;3)-alpha-D-Man-(1-&gt;2)-alpha-D-Man-(1-&gt;2)-alpha-D-Man-(1-&gt;3)-[alpha-D-Man-(1-&gt;2)-alpha-D-Man-(1-&gt;3)-[alpha-D-Man-(1-&gt;2)-alpha-D-Man-(1-&gt;6)]-alpha-D-Man-(1-&gt;6)]-beta-D-Man-(1-&gt;4)-beta-D-GlcNAc-(1-&gt;4)-alpha-D-GlcNAc-diphospho-di-trans,poly-cis-dolichol + a di-trans,poly-cis-dolichyl beta-D-glucosyl phosphate = a alpha-D-Glc-(1-&gt;2)-alpha-D-Glc-(1-&gt;3)-alpha-D-Glc-(1-&gt;3)-alpha-D-Man-(1-&gt;2)-alpha-D-Man-(1-&gt;2)-alpha-D-Man-(1-&gt;3)-[alpha-D-Man-(1-&gt;2)-alpha-D-Man-(1-&gt;3)-[alpha-D-Man-(1-&gt;2)-alpha-D-Man-(1-&gt;6)]-alpha-D-Man-(1-&gt;6)]-beta-D-Man-(1-&gt;4)-beta-D-GlcNAc-(1-&gt;4)-alpha-D-GlcNAc-diphospho-di-trans,poly-cis-dolichol + a di-trans,poly-cis-dolichyl phosphate + H(+)</text>
        <dbReference type="Rhea" id="RHEA:29543"/>
        <dbReference type="Rhea" id="RHEA-COMP:19498"/>
        <dbReference type="Rhea" id="RHEA-COMP:19502"/>
        <dbReference type="Rhea" id="RHEA-COMP:19512"/>
        <dbReference type="Rhea" id="RHEA-COMP:19522"/>
        <dbReference type="ChEBI" id="CHEBI:15378"/>
        <dbReference type="ChEBI" id="CHEBI:57525"/>
        <dbReference type="ChEBI" id="CHEBI:57683"/>
        <dbReference type="ChEBI" id="CHEBI:132522"/>
        <dbReference type="ChEBI" id="CHEBI:132523"/>
        <dbReference type="EC" id="2.4.1.256"/>
    </reaction>
    <physiologicalReaction direction="left-to-right" evidence="13">
        <dbReference type="Rhea" id="RHEA:29544"/>
    </physiologicalReaction>
</comment>
<dbReference type="PANTHER" id="PTHR12989">
    <property type="entry name" value="ALPHA-1,2-GLUCOSYLTRANSFERASE ALG10"/>
    <property type="match status" value="1"/>
</dbReference>
<feature type="transmembrane region" description="Helical" evidence="14">
    <location>
        <begin position="338"/>
        <end position="361"/>
    </location>
</feature>
<evidence type="ECO:0000256" key="3">
    <source>
        <dbReference type="ARBA" id="ARBA00010600"/>
    </source>
</evidence>
<keyword evidence="10 14" id="KW-1133">Transmembrane helix</keyword>
<dbReference type="PANTHER" id="PTHR12989:SF10">
    <property type="entry name" value="DOL-P-GLC:GLC(2)MAN(9)GLCNAC(2)-PP-DOL ALPHA-1,2-GLUCOSYLTRANSFERASE-RELATED"/>
    <property type="match status" value="1"/>
</dbReference>
<name>A0AAD9R126_ACRCE</name>
<accession>A0AAD9R126</accession>
<proteinExistence type="inferred from homology"/>